<protein>
    <submittedName>
        <fullName evidence="2">Uncharacterized protein</fullName>
    </submittedName>
</protein>
<feature type="region of interest" description="Disordered" evidence="1">
    <location>
        <begin position="26"/>
        <end position="82"/>
    </location>
</feature>
<feature type="compositionally biased region" description="Basic and acidic residues" evidence="1">
    <location>
        <begin position="29"/>
        <end position="40"/>
    </location>
</feature>
<proteinExistence type="predicted"/>
<dbReference type="AlphaFoldDB" id="A0A6G1CDH8"/>
<comment type="caution">
    <text evidence="2">The sequence shown here is derived from an EMBL/GenBank/DDBJ whole genome shotgun (WGS) entry which is preliminary data.</text>
</comment>
<evidence type="ECO:0000256" key="1">
    <source>
        <dbReference type="SAM" id="MobiDB-lite"/>
    </source>
</evidence>
<dbReference type="EMBL" id="SPHZ02000009">
    <property type="protein sequence ID" value="KAF0897683.1"/>
    <property type="molecule type" value="Genomic_DNA"/>
</dbReference>
<accession>A0A6G1CDH8</accession>
<name>A0A6G1CDH8_9ORYZ</name>
<organism evidence="2 3">
    <name type="scientific">Oryza meyeriana var. granulata</name>
    <dbReference type="NCBI Taxonomy" id="110450"/>
    <lineage>
        <taxon>Eukaryota</taxon>
        <taxon>Viridiplantae</taxon>
        <taxon>Streptophyta</taxon>
        <taxon>Embryophyta</taxon>
        <taxon>Tracheophyta</taxon>
        <taxon>Spermatophyta</taxon>
        <taxon>Magnoliopsida</taxon>
        <taxon>Liliopsida</taxon>
        <taxon>Poales</taxon>
        <taxon>Poaceae</taxon>
        <taxon>BOP clade</taxon>
        <taxon>Oryzoideae</taxon>
        <taxon>Oryzeae</taxon>
        <taxon>Oryzinae</taxon>
        <taxon>Oryza</taxon>
        <taxon>Oryza meyeriana</taxon>
    </lineage>
</organism>
<dbReference type="Proteomes" id="UP000479710">
    <property type="component" value="Unassembled WGS sequence"/>
</dbReference>
<gene>
    <name evidence="2" type="ORF">E2562_000401</name>
</gene>
<sequence>MEFEAAERTRFGMAVPQDVTWPRAAFDGDEVKRRRNDDKTGATPGLRKLAAPRETFGTATSMAQHSKRKRKKTGAMAGKTKA</sequence>
<reference evidence="2 3" key="1">
    <citation type="submission" date="2019-11" db="EMBL/GenBank/DDBJ databases">
        <title>Whole genome sequence of Oryza granulata.</title>
        <authorList>
            <person name="Li W."/>
        </authorList>
    </citation>
    <scope>NUCLEOTIDE SEQUENCE [LARGE SCALE GENOMIC DNA]</scope>
    <source>
        <strain evidence="3">cv. Menghai</strain>
        <tissue evidence="2">Leaf</tissue>
    </source>
</reference>
<keyword evidence="3" id="KW-1185">Reference proteome</keyword>
<evidence type="ECO:0000313" key="3">
    <source>
        <dbReference type="Proteomes" id="UP000479710"/>
    </source>
</evidence>
<evidence type="ECO:0000313" key="2">
    <source>
        <dbReference type="EMBL" id="KAF0897683.1"/>
    </source>
</evidence>